<dbReference type="GeneTree" id="ENSGT00950000183169"/>
<dbReference type="Pfam" id="PF01352">
    <property type="entry name" value="KRAB"/>
    <property type="match status" value="1"/>
</dbReference>
<dbReference type="SMART" id="SM00349">
    <property type="entry name" value="KRAB"/>
    <property type="match status" value="1"/>
</dbReference>
<feature type="region of interest" description="Disordered" evidence="1">
    <location>
        <begin position="120"/>
        <end position="144"/>
    </location>
</feature>
<dbReference type="PANTHER" id="PTHR23232:SF117">
    <property type="entry name" value="KRAB DOMAIN-CONTAINING PROTEIN"/>
    <property type="match status" value="1"/>
</dbReference>
<dbReference type="InterPro" id="IPR001909">
    <property type="entry name" value="KRAB"/>
</dbReference>
<reference evidence="3 4" key="1">
    <citation type="journal article" date="2007" name="Nature">
        <title>Genome of the marsupial Monodelphis domestica reveals innovation in non-coding sequences.</title>
        <authorList>
            <person name="Mikkelsen T.S."/>
            <person name="Wakefield M.J."/>
            <person name="Aken B."/>
            <person name="Amemiya C.T."/>
            <person name="Chang J.L."/>
            <person name="Duke S."/>
            <person name="Garber M."/>
            <person name="Gentles A.J."/>
            <person name="Goodstadt L."/>
            <person name="Heger A."/>
            <person name="Jurka J."/>
            <person name="Kamal M."/>
            <person name="Mauceli E."/>
            <person name="Searle S.M."/>
            <person name="Sharpe T."/>
            <person name="Baker M.L."/>
            <person name="Batzer M.A."/>
            <person name="Benos P.V."/>
            <person name="Belov K."/>
            <person name="Clamp M."/>
            <person name="Cook A."/>
            <person name="Cuff J."/>
            <person name="Das R."/>
            <person name="Davidow L."/>
            <person name="Deakin J.E."/>
            <person name="Fazzari M.J."/>
            <person name="Glass J.L."/>
            <person name="Grabherr M."/>
            <person name="Greally J.M."/>
            <person name="Gu W."/>
            <person name="Hore T.A."/>
            <person name="Huttley G.A."/>
            <person name="Kleber M."/>
            <person name="Jirtle R.L."/>
            <person name="Koina E."/>
            <person name="Lee J.T."/>
            <person name="Mahony S."/>
            <person name="Marra M.A."/>
            <person name="Miller R.D."/>
            <person name="Nicholls R.D."/>
            <person name="Oda M."/>
            <person name="Papenfuss A.T."/>
            <person name="Parra Z.E."/>
            <person name="Pollock D.D."/>
            <person name="Ray D.A."/>
            <person name="Schein J.E."/>
            <person name="Speed T.P."/>
            <person name="Thompson K."/>
            <person name="VandeBerg J.L."/>
            <person name="Wade C.M."/>
            <person name="Walker J.A."/>
            <person name="Waters P.D."/>
            <person name="Webber C."/>
            <person name="Weidman J.R."/>
            <person name="Xie X."/>
            <person name="Zody M.C."/>
            <person name="Baldwin J."/>
            <person name="Abdouelleil A."/>
            <person name="Abdulkadir J."/>
            <person name="Abebe A."/>
            <person name="Abera B."/>
            <person name="Abreu J."/>
            <person name="Acer S.C."/>
            <person name="Aftuck L."/>
            <person name="Alexander A."/>
            <person name="An P."/>
            <person name="Anderson E."/>
            <person name="Anderson S."/>
            <person name="Arachi H."/>
            <person name="Azer M."/>
            <person name="Bachantsang P."/>
            <person name="Barry A."/>
            <person name="Bayul T."/>
            <person name="Berlin A."/>
            <person name="Bessette D."/>
            <person name="Bloom T."/>
            <person name="Bloom T."/>
            <person name="Boguslavskiy L."/>
            <person name="Bonnet C."/>
            <person name="Boukhgalter B."/>
            <person name="Bourzgui I."/>
            <person name="Brown A."/>
            <person name="Cahill P."/>
            <person name="Channer S."/>
            <person name="Cheshatsang Y."/>
            <person name="Chuda L."/>
            <person name="Citroen M."/>
            <person name="Collymore A."/>
            <person name="Cooke P."/>
            <person name="Costello M."/>
            <person name="D'Aco K."/>
            <person name="Daza R."/>
            <person name="De Haan G."/>
            <person name="DeGray S."/>
            <person name="DeMaso C."/>
            <person name="Dhargay N."/>
            <person name="Dooley K."/>
            <person name="Dooley E."/>
            <person name="Doricent M."/>
            <person name="Dorje P."/>
            <person name="Dorjee K."/>
            <person name="Dupes A."/>
            <person name="Elong R."/>
            <person name="Falk J."/>
            <person name="Farina A."/>
            <person name="Faro S."/>
            <person name="Ferguson D."/>
            <person name="Fisher S."/>
            <person name="Foley C.D."/>
            <person name="Franke A."/>
            <person name="Friedrich D."/>
            <person name="Gadbois L."/>
            <person name="Gearin G."/>
            <person name="Gearin C.R."/>
            <person name="Giannoukos G."/>
            <person name="Goode T."/>
            <person name="Graham J."/>
            <person name="Grandbois E."/>
            <person name="Grewal S."/>
            <person name="Gyaltsen K."/>
            <person name="Hafez N."/>
            <person name="Hagos B."/>
            <person name="Hall J."/>
            <person name="Henson C."/>
            <person name="Hollinger A."/>
            <person name="Honan T."/>
            <person name="Huard M.D."/>
            <person name="Hughes L."/>
            <person name="Hurhula B."/>
            <person name="Husby M.E."/>
            <person name="Kamat A."/>
            <person name="Kanga B."/>
            <person name="Kashin S."/>
            <person name="Khazanovich D."/>
            <person name="Kisner P."/>
            <person name="Lance K."/>
            <person name="Lara M."/>
            <person name="Lee W."/>
            <person name="Lennon N."/>
            <person name="Letendre F."/>
            <person name="LeVine R."/>
            <person name="Lipovsky A."/>
            <person name="Liu X."/>
            <person name="Liu J."/>
            <person name="Liu S."/>
            <person name="Lokyitsang T."/>
            <person name="Lokyitsang Y."/>
            <person name="Lubonja R."/>
            <person name="Lui A."/>
            <person name="MacDonald P."/>
            <person name="Magnisalis V."/>
            <person name="Maru K."/>
            <person name="Matthews C."/>
            <person name="McCusker W."/>
            <person name="McDonough S."/>
            <person name="Mehta T."/>
            <person name="Meldrim J."/>
            <person name="Meneus L."/>
            <person name="Mihai O."/>
            <person name="Mihalev A."/>
            <person name="Mihova T."/>
            <person name="Mittelman R."/>
            <person name="Mlenga V."/>
            <person name="Montmayeur A."/>
            <person name="Mulrain L."/>
            <person name="Navidi A."/>
            <person name="Naylor J."/>
            <person name="Negash T."/>
            <person name="Nguyen T."/>
            <person name="Nguyen N."/>
            <person name="Nicol R."/>
            <person name="Norbu C."/>
            <person name="Norbu N."/>
            <person name="Novod N."/>
            <person name="O'Neill B."/>
            <person name="Osman S."/>
            <person name="Markiewicz E."/>
            <person name="Oyono O.L."/>
            <person name="Patti C."/>
            <person name="Phunkhang P."/>
            <person name="Pierre F."/>
            <person name="Priest M."/>
            <person name="Raghuraman S."/>
            <person name="Rege F."/>
            <person name="Reyes R."/>
            <person name="Rise C."/>
            <person name="Rogov P."/>
            <person name="Ross K."/>
            <person name="Ryan E."/>
            <person name="Settipalli S."/>
            <person name="Shea T."/>
            <person name="Sherpa N."/>
            <person name="Shi L."/>
            <person name="Shih D."/>
            <person name="Sparrow T."/>
            <person name="Spaulding J."/>
            <person name="Stalker J."/>
            <person name="Stange-Thomann N."/>
            <person name="Stavropoulos S."/>
            <person name="Stone C."/>
            <person name="Strader C."/>
            <person name="Tesfaye S."/>
            <person name="Thomson T."/>
            <person name="Thoulutsang Y."/>
            <person name="Thoulutsang D."/>
            <person name="Topham K."/>
            <person name="Topping I."/>
            <person name="Tsamla T."/>
            <person name="Vassiliev H."/>
            <person name="Vo A."/>
            <person name="Wangchuk T."/>
            <person name="Wangdi T."/>
            <person name="Weiand M."/>
            <person name="Wilkinson J."/>
            <person name="Wilson A."/>
            <person name="Yadav S."/>
            <person name="Young G."/>
            <person name="Yu Q."/>
            <person name="Zembek L."/>
            <person name="Zhong D."/>
            <person name="Zimmer A."/>
            <person name="Zwirko Z."/>
            <person name="Jaffe D.B."/>
            <person name="Alvarez P."/>
            <person name="Brockman W."/>
            <person name="Butler J."/>
            <person name="Chin C."/>
            <person name="Gnerre S."/>
            <person name="MacCallum I."/>
            <person name="Graves J.A."/>
            <person name="Ponting C.P."/>
            <person name="Breen M."/>
            <person name="Samollow P.B."/>
            <person name="Lander E.S."/>
            <person name="Lindblad-Toh K."/>
        </authorList>
    </citation>
    <scope>NUCLEOTIDE SEQUENCE [LARGE SCALE GENOMIC DNA]</scope>
</reference>
<dbReference type="Ensembl" id="ENSMODT00000086096.1">
    <property type="protein sequence ID" value="ENSMODP00000059685.1"/>
    <property type="gene ID" value="ENSMODG00000043029.1"/>
</dbReference>
<dbReference type="Bgee" id="ENSMODG00000043029">
    <property type="expression patterns" value="Expressed in placenta and 15 other cell types or tissues"/>
</dbReference>
<dbReference type="CDD" id="cd07765">
    <property type="entry name" value="KRAB_A-box"/>
    <property type="match status" value="1"/>
</dbReference>
<dbReference type="GO" id="GO:0006355">
    <property type="term" value="P:regulation of DNA-templated transcription"/>
    <property type="evidence" value="ECO:0007669"/>
    <property type="project" value="InterPro"/>
</dbReference>
<proteinExistence type="predicted"/>
<dbReference type="InParanoid" id="A0A5F8HHV5"/>
<name>A0A5F8HHV5_MONDO</name>
<organism evidence="3 4">
    <name type="scientific">Monodelphis domestica</name>
    <name type="common">Gray short-tailed opossum</name>
    <dbReference type="NCBI Taxonomy" id="13616"/>
    <lineage>
        <taxon>Eukaryota</taxon>
        <taxon>Metazoa</taxon>
        <taxon>Chordata</taxon>
        <taxon>Craniata</taxon>
        <taxon>Vertebrata</taxon>
        <taxon>Euteleostomi</taxon>
        <taxon>Mammalia</taxon>
        <taxon>Metatheria</taxon>
        <taxon>Didelphimorphia</taxon>
        <taxon>Didelphidae</taxon>
        <taxon>Monodelphis</taxon>
    </lineage>
</organism>
<evidence type="ECO:0000313" key="3">
    <source>
        <dbReference type="Ensembl" id="ENSMODP00000059685.1"/>
    </source>
</evidence>
<feature type="domain" description="KRAB" evidence="2">
    <location>
        <begin position="30"/>
        <end position="101"/>
    </location>
</feature>
<reference evidence="3" key="2">
    <citation type="submission" date="2025-08" db="UniProtKB">
        <authorList>
            <consortium name="Ensembl"/>
        </authorList>
    </citation>
    <scope>IDENTIFICATION</scope>
</reference>
<protein>
    <recommendedName>
        <fullName evidence="2">KRAB domain-containing protein</fullName>
    </recommendedName>
</protein>
<dbReference type="AlphaFoldDB" id="A0A5F8HHV5"/>
<reference evidence="3" key="3">
    <citation type="submission" date="2025-09" db="UniProtKB">
        <authorList>
            <consortium name="Ensembl"/>
        </authorList>
    </citation>
    <scope>IDENTIFICATION</scope>
</reference>
<dbReference type="OMA" id="ELQQPCV"/>
<evidence type="ECO:0000313" key="4">
    <source>
        <dbReference type="Proteomes" id="UP000002280"/>
    </source>
</evidence>
<keyword evidence="4" id="KW-1185">Reference proteome</keyword>
<evidence type="ECO:0000259" key="2">
    <source>
        <dbReference type="PROSITE" id="PS50805"/>
    </source>
</evidence>
<dbReference type="Gene3D" id="6.10.140.140">
    <property type="match status" value="1"/>
</dbReference>
<dbReference type="InterPro" id="IPR050169">
    <property type="entry name" value="Krueppel_C2H2_ZnF"/>
</dbReference>
<dbReference type="PANTHER" id="PTHR23232">
    <property type="entry name" value="KRAB DOMAIN C2H2 ZINC FINGER"/>
    <property type="match status" value="1"/>
</dbReference>
<dbReference type="SUPFAM" id="SSF109640">
    <property type="entry name" value="KRAB domain (Kruppel-associated box)"/>
    <property type="match status" value="1"/>
</dbReference>
<evidence type="ECO:0000256" key="1">
    <source>
        <dbReference type="SAM" id="MobiDB-lite"/>
    </source>
</evidence>
<dbReference type="Proteomes" id="UP000002280">
    <property type="component" value="Chromosome 3"/>
</dbReference>
<dbReference type="PROSITE" id="PS50805">
    <property type="entry name" value="KRAB"/>
    <property type="match status" value="1"/>
</dbReference>
<dbReference type="InterPro" id="IPR036051">
    <property type="entry name" value="KRAB_dom_sf"/>
</dbReference>
<sequence>MIHKMPLSVFHWNLNDWSSVLALIPFKESITFKDVAVNFTQEEWCLLDHSQKELYLEVVLENMQNLFSVGLPVSMEHFISCFQQGKAPWLLEQKGPRSSCPGLRDIQGCGRGLHLGGVEAPGPSPEGAVLGGDAGELQEPGLPG</sequence>
<accession>A0A5F8HHV5</accession>